<accession>A0A9X2FUN9</accession>
<keyword evidence="5" id="KW-0949">S-adenosyl-L-methionine</keyword>
<evidence type="ECO:0000256" key="5">
    <source>
        <dbReference type="ARBA" id="ARBA00022691"/>
    </source>
</evidence>
<dbReference type="PROSITE" id="PS00093">
    <property type="entry name" value="N4_MTASE"/>
    <property type="match status" value="1"/>
</dbReference>
<keyword evidence="3" id="KW-0489">Methyltransferase</keyword>
<keyword evidence="6" id="KW-0680">Restriction system</keyword>
<comment type="catalytic activity">
    <reaction evidence="7">
        <text>a 2'-deoxycytidine in DNA + S-adenosyl-L-methionine = an N(4)-methyl-2'-deoxycytidine in DNA + S-adenosyl-L-homocysteine + H(+)</text>
        <dbReference type="Rhea" id="RHEA:16857"/>
        <dbReference type="Rhea" id="RHEA-COMP:11369"/>
        <dbReference type="Rhea" id="RHEA-COMP:13674"/>
        <dbReference type="ChEBI" id="CHEBI:15378"/>
        <dbReference type="ChEBI" id="CHEBI:57856"/>
        <dbReference type="ChEBI" id="CHEBI:59789"/>
        <dbReference type="ChEBI" id="CHEBI:85452"/>
        <dbReference type="ChEBI" id="CHEBI:137933"/>
        <dbReference type="EC" id="2.1.1.113"/>
    </reaction>
</comment>
<proteinExistence type="inferred from homology"/>
<dbReference type="RefSeq" id="WP_253619177.1">
    <property type="nucleotide sequence ID" value="NZ_JAMZDE010000006.1"/>
</dbReference>
<keyword evidence="9" id="KW-1185">Reference proteome</keyword>
<reference evidence="8" key="1">
    <citation type="submission" date="2022-06" db="EMBL/GenBank/DDBJ databases">
        <title>Idiomarina rhizosphaerae M1R2S28.</title>
        <authorList>
            <person name="Sun J.-Q."/>
            <person name="Li L.-F."/>
        </authorList>
    </citation>
    <scope>NUCLEOTIDE SEQUENCE</scope>
    <source>
        <strain evidence="8">M1R2S28</strain>
    </source>
</reference>
<dbReference type="EMBL" id="JAMZDE010000006">
    <property type="protein sequence ID" value="MCP1339401.1"/>
    <property type="molecule type" value="Genomic_DNA"/>
</dbReference>
<evidence type="ECO:0000313" key="8">
    <source>
        <dbReference type="EMBL" id="MCP1339401.1"/>
    </source>
</evidence>
<evidence type="ECO:0000256" key="1">
    <source>
        <dbReference type="ARBA" id="ARBA00010203"/>
    </source>
</evidence>
<keyword evidence="4" id="KW-0808">Transferase</keyword>
<dbReference type="InterPro" id="IPR029063">
    <property type="entry name" value="SAM-dependent_MTases_sf"/>
</dbReference>
<dbReference type="EC" id="2.1.1.113" evidence="2"/>
<dbReference type="Proteomes" id="UP001139474">
    <property type="component" value="Unassembled WGS sequence"/>
</dbReference>
<comment type="similarity">
    <text evidence="1">Belongs to the N(4)/N(6)-methyltransferase family. N(4) subfamily.</text>
</comment>
<comment type="caution">
    <text evidence="8">The sequence shown here is derived from an EMBL/GenBank/DDBJ whole genome shotgun (WGS) entry which is preliminary data.</text>
</comment>
<dbReference type="GO" id="GO:0032259">
    <property type="term" value="P:methylation"/>
    <property type="evidence" value="ECO:0007669"/>
    <property type="project" value="UniProtKB-KW"/>
</dbReference>
<dbReference type="GO" id="GO:0009307">
    <property type="term" value="P:DNA restriction-modification system"/>
    <property type="evidence" value="ECO:0007669"/>
    <property type="project" value="UniProtKB-KW"/>
</dbReference>
<dbReference type="GO" id="GO:0015667">
    <property type="term" value="F:site-specific DNA-methyltransferase (cytosine-N4-specific) activity"/>
    <property type="evidence" value="ECO:0007669"/>
    <property type="project" value="UniProtKB-EC"/>
</dbReference>
<dbReference type="AlphaFoldDB" id="A0A9X2FUN9"/>
<evidence type="ECO:0000256" key="3">
    <source>
        <dbReference type="ARBA" id="ARBA00022603"/>
    </source>
</evidence>
<evidence type="ECO:0000313" key="9">
    <source>
        <dbReference type="Proteomes" id="UP001139474"/>
    </source>
</evidence>
<sequence length="446" mass="51275">MIDDPINNQKKMTVEEPELIYVDEIPKNVTHGKNKVFVIKNSGLTRATHKFHRYPGKFIPHVPRWALDKYLSPNDSSKLVLDPFMGSGTTLVESSIFGVSSYGLDIDPIARLISKVKTASYDLRALQSHVSELKAILMSNQVAELFTPTLPTLSHWFNEAAVKQLGAIRATIDRFKSEKTTYDFFLVCFIAIIRRASNADNQTQKTYVSHTHPKIPEPALPLFLKTIDDYYKRVVEFSELSSTDVQVNILEECEARNVGDFWREHGLPKIDLAITSPPYVKSVDYVYNQMSEYFWIGDLFELESQAKQNLQKKLYVGTDKVFASEYREQNFLGIATIDKVLEQLYESNQKSGYIVYKYFSEMLQHFHQMRSVLKENSRYLVVVGDSVVSGIPIETHELLVDCAESVGFCRENTFGYEIRNRHMRFPRQGNGGIVKYDWLLDLRNCK</sequence>
<dbReference type="InterPro" id="IPR017985">
    <property type="entry name" value="MeTrfase_CN4_CS"/>
</dbReference>
<evidence type="ECO:0000256" key="2">
    <source>
        <dbReference type="ARBA" id="ARBA00012185"/>
    </source>
</evidence>
<dbReference type="SUPFAM" id="SSF53335">
    <property type="entry name" value="S-adenosyl-L-methionine-dependent methyltransferases"/>
    <property type="match status" value="2"/>
</dbReference>
<dbReference type="Gene3D" id="3.40.50.150">
    <property type="entry name" value="Vaccinia Virus protein VP39"/>
    <property type="match status" value="2"/>
</dbReference>
<gene>
    <name evidence="8" type="ORF">NJR55_07310</name>
</gene>
<organism evidence="8 9">
    <name type="scientific">Idiomarina rhizosphaerae</name>
    <dbReference type="NCBI Taxonomy" id="2961572"/>
    <lineage>
        <taxon>Bacteria</taxon>
        <taxon>Pseudomonadati</taxon>
        <taxon>Pseudomonadota</taxon>
        <taxon>Gammaproteobacteria</taxon>
        <taxon>Alteromonadales</taxon>
        <taxon>Idiomarinaceae</taxon>
        <taxon>Idiomarina</taxon>
    </lineage>
</organism>
<dbReference type="GO" id="GO:0003677">
    <property type="term" value="F:DNA binding"/>
    <property type="evidence" value="ECO:0007669"/>
    <property type="project" value="InterPro"/>
</dbReference>
<evidence type="ECO:0000256" key="4">
    <source>
        <dbReference type="ARBA" id="ARBA00022679"/>
    </source>
</evidence>
<evidence type="ECO:0000256" key="6">
    <source>
        <dbReference type="ARBA" id="ARBA00022747"/>
    </source>
</evidence>
<protein>
    <recommendedName>
        <fullName evidence="2">site-specific DNA-methyltransferase (cytosine-N(4)-specific)</fullName>
        <ecNumber evidence="2">2.1.1.113</ecNumber>
    </recommendedName>
</protein>
<name>A0A9X2FUN9_9GAMM</name>
<evidence type="ECO:0000256" key="7">
    <source>
        <dbReference type="ARBA" id="ARBA00049120"/>
    </source>
</evidence>